<keyword evidence="2" id="KW-1185">Reference proteome</keyword>
<organism evidence="1 2">
    <name type="scientific">Gonapodya prolifera (strain JEL478)</name>
    <name type="common">Monoblepharis prolifera</name>
    <dbReference type="NCBI Taxonomy" id="1344416"/>
    <lineage>
        <taxon>Eukaryota</taxon>
        <taxon>Fungi</taxon>
        <taxon>Fungi incertae sedis</taxon>
        <taxon>Chytridiomycota</taxon>
        <taxon>Chytridiomycota incertae sedis</taxon>
        <taxon>Monoblepharidomycetes</taxon>
        <taxon>Monoblepharidales</taxon>
        <taxon>Gonapodyaceae</taxon>
        <taxon>Gonapodya</taxon>
    </lineage>
</organism>
<dbReference type="Proteomes" id="UP000070544">
    <property type="component" value="Unassembled WGS sequence"/>
</dbReference>
<gene>
    <name evidence="1" type="ORF">M427DRAFT_53105</name>
</gene>
<accession>A0A139AQY2</accession>
<protein>
    <recommendedName>
        <fullName evidence="3">F-box domain-containing protein</fullName>
    </recommendedName>
</protein>
<reference evidence="1 2" key="1">
    <citation type="journal article" date="2015" name="Genome Biol. Evol.">
        <title>Phylogenomic analyses indicate that early fungi evolved digesting cell walls of algal ancestors of land plants.</title>
        <authorList>
            <person name="Chang Y."/>
            <person name="Wang S."/>
            <person name="Sekimoto S."/>
            <person name="Aerts A.L."/>
            <person name="Choi C."/>
            <person name="Clum A."/>
            <person name="LaButti K.M."/>
            <person name="Lindquist E.A."/>
            <person name="Yee Ngan C."/>
            <person name="Ohm R.A."/>
            <person name="Salamov A.A."/>
            <person name="Grigoriev I.V."/>
            <person name="Spatafora J.W."/>
            <person name="Berbee M.L."/>
        </authorList>
    </citation>
    <scope>NUCLEOTIDE SEQUENCE [LARGE SCALE GENOMIC DNA]</scope>
    <source>
        <strain evidence="1 2">JEL478</strain>
    </source>
</reference>
<dbReference type="EMBL" id="KQ965739">
    <property type="protein sequence ID" value="KXS19122.1"/>
    <property type="molecule type" value="Genomic_DNA"/>
</dbReference>
<evidence type="ECO:0000313" key="1">
    <source>
        <dbReference type="EMBL" id="KXS19122.1"/>
    </source>
</evidence>
<dbReference type="AlphaFoldDB" id="A0A139AQY2"/>
<evidence type="ECO:0008006" key="3">
    <source>
        <dbReference type="Google" id="ProtNLM"/>
    </source>
</evidence>
<sequence length="62" mass="6973">MLRAYQTQTLPDELLLAAFEYLNPGHFFRTIPIISRHWNALSAALLGESAQLAASQRFEGLL</sequence>
<name>A0A139AQY2_GONPJ</name>
<proteinExistence type="predicted"/>
<evidence type="ECO:0000313" key="2">
    <source>
        <dbReference type="Proteomes" id="UP000070544"/>
    </source>
</evidence>